<gene>
    <name evidence="11" type="ORF">DW921_02470</name>
</gene>
<comment type="cofactor">
    <cofactor evidence="1 7 9">
        <name>FMN</name>
        <dbReference type="ChEBI" id="CHEBI:58210"/>
    </cofactor>
</comment>
<dbReference type="InterPro" id="IPR013785">
    <property type="entry name" value="Aldolase_TIM"/>
</dbReference>
<dbReference type="Gene3D" id="3.20.20.70">
    <property type="entry name" value="Aldolase class I"/>
    <property type="match status" value="1"/>
</dbReference>
<dbReference type="RefSeq" id="WP_118399940.1">
    <property type="nucleotide sequence ID" value="NZ_CABJGD010000003.1"/>
</dbReference>
<comment type="similarity">
    <text evidence="7">Belongs to the dus family.</text>
</comment>
<proteinExistence type="inferred from homology"/>
<comment type="function">
    <text evidence="7">Catalyzes the synthesis of 5,6-dihydrouridine (D), a modified base found in the D-loop of most tRNAs, via the reduction of the C5-C6 double bond in target uridines.</text>
</comment>
<accession>A0A413T430</accession>
<keyword evidence="6 7" id="KW-0560">Oxidoreductase</keyword>
<dbReference type="InterPro" id="IPR001269">
    <property type="entry name" value="DUS_fam"/>
</dbReference>
<dbReference type="SUPFAM" id="SSF51395">
    <property type="entry name" value="FMN-linked oxidoreductases"/>
    <property type="match status" value="1"/>
</dbReference>
<dbReference type="PROSITE" id="PS01136">
    <property type="entry name" value="UPF0034"/>
    <property type="match status" value="1"/>
</dbReference>
<dbReference type="CDD" id="cd02801">
    <property type="entry name" value="DUS_like_FMN"/>
    <property type="match status" value="1"/>
</dbReference>
<name>A0A413T430_9BACT</name>
<protein>
    <recommendedName>
        <fullName evidence="7">tRNA-dihydrouridine synthase</fullName>
        <ecNumber evidence="7">1.3.1.-</ecNumber>
    </recommendedName>
</protein>
<evidence type="ECO:0000313" key="12">
    <source>
        <dbReference type="Proteomes" id="UP000283855"/>
    </source>
</evidence>
<keyword evidence="4 7" id="KW-0819">tRNA processing</keyword>
<feature type="binding site" evidence="9">
    <location>
        <begin position="218"/>
        <end position="219"/>
    </location>
    <ligand>
        <name>FMN</name>
        <dbReference type="ChEBI" id="CHEBI:58210"/>
    </ligand>
</feature>
<evidence type="ECO:0000256" key="2">
    <source>
        <dbReference type="ARBA" id="ARBA00022630"/>
    </source>
</evidence>
<dbReference type="Proteomes" id="UP000283855">
    <property type="component" value="Unassembled WGS sequence"/>
</dbReference>
<dbReference type="GO" id="GO:0017150">
    <property type="term" value="F:tRNA dihydrouridine synthase activity"/>
    <property type="evidence" value="ECO:0007669"/>
    <property type="project" value="InterPro"/>
</dbReference>
<evidence type="ECO:0000256" key="9">
    <source>
        <dbReference type="PIRSR" id="PIRSR006621-2"/>
    </source>
</evidence>
<dbReference type="GO" id="GO:0050660">
    <property type="term" value="F:flavin adenine dinucleotide binding"/>
    <property type="evidence" value="ECO:0007669"/>
    <property type="project" value="InterPro"/>
</dbReference>
<dbReference type="GO" id="GO:0003723">
    <property type="term" value="F:RNA binding"/>
    <property type="evidence" value="ECO:0007669"/>
    <property type="project" value="TreeGrafter"/>
</dbReference>
<evidence type="ECO:0000256" key="5">
    <source>
        <dbReference type="ARBA" id="ARBA00022857"/>
    </source>
</evidence>
<evidence type="ECO:0000256" key="1">
    <source>
        <dbReference type="ARBA" id="ARBA00001917"/>
    </source>
</evidence>
<comment type="caution">
    <text evidence="11">The sequence shown here is derived from an EMBL/GenBank/DDBJ whole genome shotgun (WGS) entry which is preliminary data.</text>
</comment>
<evidence type="ECO:0000256" key="6">
    <source>
        <dbReference type="ARBA" id="ARBA00023002"/>
    </source>
</evidence>
<dbReference type="InterPro" id="IPR018517">
    <property type="entry name" value="tRNA_hU_synthase_CS"/>
</dbReference>
<keyword evidence="9" id="KW-0547">Nucleotide-binding</keyword>
<dbReference type="PANTHER" id="PTHR45846:SF1">
    <property type="entry name" value="TRNA-DIHYDROURIDINE(47) SYNTHASE [NAD(P)(+)]-LIKE"/>
    <property type="match status" value="1"/>
</dbReference>
<evidence type="ECO:0000259" key="10">
    <source>
        <dbReference type="Pfam" id="PF01207"/>
    </source>
</evidence>
<dbReference type="AlphaFoldDB" id="A0A413T430"/>
<keyword evidence="3 7" id="KW-0288">FMN</keyword>
<feature type="binding site" evidence="9">
    <location>
        <position position="162"/>
    </location>
    <ligand>
        <name>FMN</name>
        <dbReference type="ChEBI" id="CHEBI:58210"/>
    </ligand>
</feature>
<feature type="binding site" evidence="9">
    <location>
        <begin position="193"/>
        <end position="195"/>
    </location>
    <ligand>
        <name>FMN</name>
        <dbReference type="ChEBI" id="CHEBI:58210"/>
    </ligand>
</feature>
<keyword evidence="2 7" id="KW-0285">Flavoprotein</keyword>
<dbReference type="InterPro" id="IPR035587">
    <property type="entry name" value="DUS-like_FMN-bd"/>
</dbReference>
<evidence type="ECO:0000256" key="4">
    <source>
        <dbReference type="ARBA" id="ARBA00022694"/>
    </source>
</evidence>
<feature type="binding site" evidence="9">
    <location>
        <position position="64"/>
    </location>
    <ligand>
        <name>FMN</name>
        <dbReference type="ChEBI" id="CHEBI:58210"/>
    </ligand>
</feature>
<dbReference type="PANTHER" id="PTHR45846">
    <property type="entry name" value="TRNA-DIHYDROURIDINE(47) SYNTHASE [NAD(P)(+)]-LIKE"/>
    <property type="match status" value="1"/>
</dbReference>
<dbReference type="EMBL" id="QSFT01000003">
    <property type="protein sequence ID" value="RHA78328.1"/>
    <property type="molecule type" value="Genomic_DNA"/>
</dbReference>
<sequence length="308" mass="35308">MITLYAAPLQGFTELAWRNAHAQVFGGIDAYYTPFVRLEKGEIRNKDKRELLPAGNTVSRLIPQIVAAEPDEFRILVEQISNWGYREIDLNMGCPFPLIVNRRKGSGILPFPDKVAALLHEMETFPEIRFSVKMRLGWERADEWQEILPLLNESCVRQITLHPRIGRQQYKGTVDREAFTAFYESCRLPLVYNGGLRTQEEMQELLQAYPRLEGLMLGRGLLANPALAAGFRQGNTLPVSELYRKVGQMHQLIYAEYARTLEGGEAQILQKLKPMWEYCLPDLDKKARKAILKSNKLDAYLRAVREAL</sequence>
<evidence type="ECO:0000256" key="7">
    <source>
        <dbReference type="PIRNR" id="PIRNR006621"/>
    </source>
</evidence>
<dbReference type="Pfam" id="PF01207">
    <property type="entry name" value="Dus"/>
    <property type="match status" value="1"/>
</dbReference>
<feature type="domain" description="DUS-like FMN-binding" evidence="10">
    <location>
        <begin position="6"/>
        <end position="260"/>
    </location>
</feature>
<feature type="active site" description="Proton donor" evidence="8">
    <location>
        <position position="94"/>
    </location>
</feature>
<dbReference type="PIRSF" id="PIRSF006621">
    <property type="entry name" value="Dus"/>
    <property type="match status" value="1"/>
</dbReference>
<feature type="binding site" evidence="9">
    <location>
        <position position="133"/>
    </location>
    <ligand>
        <name>FMN</name>
        <dbReference type="ChEBI" id="CHEBI:58210"/>
    </ligand>
</feature>
<reference evidence="11 12" key="1">
    <citation type="submission" date="2018-08" db="EMBL/GenBank/DDBJ databases">
        <title>A genome reference for cultivated species of the human gut microbiota.</title>
        <authorList>
            <person name="Zou Y."/>
            <person name="Xue W."/>
            <person name="Luo G."/>
        </authorList>
    </citation>
    <scope>NUCLEOTIDE SEQUENCE [LARGE SCALE GENOMIC DNA]</scope>
    <source>
        <strain evidence="11 12">AM42-38</strain>
    </source>
</reference>
<dbReference type="EC" id="1.3.1.-" evidence="7"/>
<keyword evidence="5" id="KW-0521">NADP</keyword>
<evidence type="ECO:0000256" key="3">
    <source>
        <dbReference type="ARBA" id="ARBA00022643"/>
    </source>
</evidence>
<organism evidence="11 12">
    <name type="scientific">Phocaeicola coprophilus</name>
    <dbReference type="NCBI Taxonomy" id="387090"/>
    <lineage>
        <taxon>Bacteria</taxon>
        <taxon>Pseudomonadati</taxon>
        <taxon>Bacteroidota</taxon>
        <taxon>Bacteroidia</taxon>
        <taxon>Bacteroidales</taxon>
        <taxon>Bacteroidaceae</taxon>
        <taxon>Phocaeicola</taxon>
    </lineage>
</organism>
<evidence type="ECO:0000256" key="8">
    <source>
        <dbReference type="PIRSR" id="PIRSR006621-1"/>
    </source>
</evidence>
<evidence type="ECO:0000313" key="11">
    <source>
        <dbReference type="EMBL" id="RHA78328.1"/>
    </source>
</evidence>